<evidence type="ECO:0000313" key="4">
    <source>
        <dbReference type="Proteomes" id="UP001595912"/>
    </source>
</evidence>
<feature type="region of interest" description="Disordered" evidence="1">
    <location>
        <begin position="21"/>
        <end position="42"/>
    </location>
</feature>
<feature type="signal peptide" evidence="2">
    <location>
        <begin position="1"/>
        <end position="21"/>
    </location>
</feature>
<sequence length="194" mass="20074">MIRSLVIAVAVAALVSGCRPADVRPAPSPSPEPVTSPTIAPAGGPVPLRIQLGAGERLIPRSSASSGCPGLDTVVYLGSGRAFRLMAFATTCPAGDTTRHINGDHGVYRTTADIPADRRATAVTVPTALGEAVMFTQAYSEYTNSANHYTEPVAVITLTHPAGPAYQALTVISEKGTLTVDELATALREQLLAP</sequence>
<dbReference type="PROSITE" id="PS51257">
    <property type="entry name" value="PROKAR_LIPOPROTEIN"/>
    <property type="match status" value="1"/>
</dbReference>
<dbReference type="RefSeq" id="WP_380114299.1">
    <property type="nucleotide sequence ID" value="NZ_JBHSIU010000011.1"/>
</dbReference>
<dbReference type="Proteomes" id="UP001595912">
    <property type="component" value="Unassembled WGS sequence"/>
</dbReference>
<protein>
    <recommendedName>
        <fullName evidence="5">Lipoprotein</fullName>
    </recommendedName>
</protein>
<name>A0ABV9VRH7_9ACTN</name>
<proteinExistence type="predicted"/>
<keyword evidence="4" id="KW-1185">Reference proteome</keyword>
<gene>
    <name evidence="3" type="ORF">ACFPIJ_09395</name>
</gene>
<evidence type="ECO:0000256" key="2">
    <source>
        <dbReference type="SAM" id="SignalP"/>
    </source>
</evidence>
<organism evidence="3 4">
    <name type="scientific">Dactylosporangium cerinum</name>
    <dbReference type="NCBI Taxonomy" id="1434730"/>
    <lineage>
        <taxon>Bacteria</taxon>
        <taxon>Bacillati</taxon>
        <taxon>Actinomycetota</taxon>
        <taxon>Actinomycetes</taxon>
        <taxon>Micromonosporales</taxon>
        <taxon>Micromonosporaceae</taxon>
        <taxon>Dactylosporangium</taxon>
    </lineage>
</organism>
<reference evidence="4" key="1">
    <citation type="journal article" date="2019" name="Int. J. Syst. Evol. Microbiol.">
        <title>The Global Catalogue of Microorganisms (GCM) 10K type strain sequencing project: providing services to taxonomists for standard genome sequencing and annotation.</title>
        <authorList>
            <consortium name="The Broad Institute Genomics Platform"/>
            <consortium name="The Broad Institute Genome Sequencing Center for Infectious Disease"/>
            <person name="Wu L."/>
            <person name="Ma J."/>
        </authorList>
    </citation>
    <scope>NUCLEOTIDE SEQUENCE [LARGE SCALE GENOMIC DNA]</scope>
    <source>
        <strain evidence="4">CGMCC 4.7152</strain>
    </source>
</reference>
<keyword evidence="2" id="KW-0732">Signal</keyword>
<feature type="chain" id="PRO_5046360052" description="Lipoprotein" evidence="2">
    <location>
        <begin position="22"/>
        <end position="194"/>
    </location>
</feature>
<comment type="caution">
    <text evidence="3">The sequence shown here is derived from an EMBL/GenBank/DDBJ whole genome shotgun (WGS) entry which is preliminary data.</text>
</comment>
<accession>A0ABV9VRH7</accession>
<evidence type="ECO:0000256" key="1">
    <source>
        <dbReference type="SAM" id="MobiDB-lite"/>
    </source>
</evidence>
<evidence type="ECO:0000313" key="3">
    <source>
        <dbReference type="EMBL" id="MFC4998043.1"/>
    </source>
</evidence>
<dbReference type="EMBL" id="JBHSIU010000011">
    <property type="protein sequence ID" value="MFC4998043.1"/>
    <property type="molecule type" value="Genomic_DNA"/>
</dbReference>
<evidence type="ECO:0008006" key="5">
    <source>
        <dbReference type="Google" id="ProtNLM"/>
    </source>
</evidence>